<dbReference type="AlphaFoldDB" id="A0A438I052"/>
<dbReference type="InterPro" id="IPR002110">
    <property type="entry name" value="Ankyrin_rpt"/>
</dbReference>
<protein>
    <submittedName>
        <fullName evidence="6">40S ribosomal protein S3-3</fullName>
    </submittedName>
</protein>
<organism evidence="6 7">
    <name type="scientific">Vitis vinifera</name>
    <name type="common">Grape</name>
    <dbReference type="NCBI Taxonomy" id="29760"/>
    <lineage>
        <taxon>Eukaryota</taxon>
        <taxon>Viridiplantae</taxon>
        <taxon>Streptophyta</taxon>
        <taxon>Embryophyta</taxon>
        <taxon>Tracheophyta</taxon>
        <taxon>Spermatophyta</taxon>
        <taxon>Magnoliopsida</taxon>
        <taxon>eudicotyledons</taxon>
        <taxon>Gunneridae</taxon>
        <taxon>Pentapetalae</taxon>
        <taxon>rosids</taxon>
        <taxon>Vitales</taxon>
        <taxon>Vitaceae</taxon>
        <taxon>Viteae</taxon>
        <taxon>Vitis</taxon>
    </lineage>
</organism>
<evidence type="ECO:0000313" key="7">
    <source>
        <dbReference type="Proteomes" id="UP000288805"/>
    </source>
</evidence>
<gene>
    <name evidence="6" type="primary">RPS3C_2</name>
    <name evidence="6" type="ORF">CK203_035962</name>
</gene>
<dbReference type="PANTHER" id="PTHR11760:SF69">
    <property type="entry name" value="SMALL RIBOSOMAL SUBUNIT PROTEIN US3X-RELATED"/>
    <property type="match status" value="1"/>
</dbReference>
<dbReference type="GO" id="GO:0005840">
    <property type="term" value="C:ribosome"/>
    <property type="evidence" value="ECO:0007669"/>
    <property type="project" value="UniProtKB-KW"/>
</dbReference>
<feature type="domain" description="Small ribosomal subunit protein uS3 C-terminal" evidence="5">
    <location>
        <begin position="76"/>
        <end position="133"/>
    </location>
</feature>
<dbReference type="GO" id="GO:1990904">
    <property type="term" value="C:ribonucleoprotein complex"/>
    <property type="evidence" value="ECO:0007669"/>
    <property type="project" value="UniProtKB-KW"/>
</dbReference>
<dbReference type="InterPro" id="IPR036770">
    <property type="entry name" value="Ankyrin_rpt-contain_sf"/>
</dbReference>
<evidence type="ECO:0000259" key="5">
    <source>
        <dbReference type="Pfam" id="PF00189"/>
    </source>
</evidence>
<evidence type="ECO:0000313" key="6">
    <source>
        <dbReference type="EMBL" id="RVW90098.1"/>
    </source>
</evidence>
<keyword evidence="3" id="KW-0687">Ribonucleoprotein</keyword>
<evidence type="ECO:0000256" key="3">
    <source>
        <dbReference type="ARBA" id="ARBA00023274"/>
    </source>
</evidence>
<dbReference type="SUPFAM" id="SSF54814">
    <property type="entry name" value="Prokaryotic type KH domain (KH-domain type II)"/>
    <property type="match status" value="1"/>
</dbReference>
<feature type="repeat" description="ANK" evidence="4">
    <location>
        <begin position="1"/>
        <end position="33"/>
    </location>
</feature>
<reference evidence="6 7" key="1">
    <citation type="journal article" date="2018" name="PLoS Genet.">
        <title>Population sequencing reveals clonal diversity and ancestral inbreeding in the grapevine cultivar Chardonnay.</title>
        <authorList>
            <person name="Roach M.J."/>
            <person name="Johnson D.L."/>
            <person name="Bohlmann J."/>
            <person name="van Vuuren H.J."/>
            <person name="Jones S.J."/>
            <person name="Pretorius I.S."/>
            <person name="Schmidt S.A."/>
            <person name="Borneman A.R."/>
        </authorList>
    </citation>
    <scope>NUCLEOTIDE SEQUENCE [LARGE SCALE GENOMIC DNA]</scope>
    <source>
        <strain evidence="7">cv. Chardonnay</strain>
        <tissue evidence="6">Leaf</tissue>
    </source>
</reference>
<dbReference type="SUPFAM" id="SSF54821">
    <property type="entry name" value="Ribosomal protein S3 C-terminal domain"/>
    <property type="match status" value="1"/>
</dbReference>
<evidence type="ECO:0000256" key="1">
    <source>
        <dbReference type="ARBA" id="ARBA00010761"/>
    </source>
</evidence>
<evidence type="ECO:0000256" key="2">
    <source>
        <dbReference type="ARBA" id="ARBA00022980"/>
    </source>
</evidence>
<dbReference type="GO" id="GO:0003723">
    <property type="term" value="F:RNA binding"/>
    <property type="evidence" value="ECO:0007669"/>
    <property type="project" value="InterPro"/>
</dbReference>
<dbReference type="GO" id="GO:0003735">
    <property type="term" value="F:structural constituent of ribosome"/>
    <property type="evidence" value="ECO:0007669"/>
    <property type="project" value="InterPro"/>
</dbReference>
<dbReference type="EMBL" id="QGNW01000158">
    <property type="protein sequence ID" value="RVW90098.1"/>
    <property type="molecule type" value="Genomic_DNA"/>
</dbReference>
<dbReference type="PANTHER" id="PTHR11760">
    <property type="entry name" value="30S/40S RIBOSOMAL PROTEIN S3"/>
    <property type="match status" value="1"/>
</dbReference>
<dbReference type="Proteomes" id="UP000288805">
    <property type="component" value="Unassembled WGS sequence"/>
</dbReference>
<dbReference type="GO" id="GO:0006412">
    <property type="term" value="P:translation"/>
    <property type="evidence" value="ECO:0007669"/>
    <property type="project" value="InterPro"/>
</dbReference>
<dbReference type="InterPro" id="IPR001351">
    <property type="entry name" value="Ribosomal_uS3_C"/>
</dbReference>
<dbReference type="InterPro" id="IPR036419">
    <property type="entry name" value="Ribosomal_S3_C_sf"/>
</dbReference>
<evidence type="ECO:0000256" key="4">
    <source>
        <dbReference type="PROSITE-ProRule" id="PRU00023"/>
    </source>
</evidence>
<dbReference type="SUPFAM" id="SSF48403">
    <property type="entry name" value="Ankyrin repeat"/>
    <property type="match status" value="1"/>
</dbReference>
<accession>A0A438I052</accession>
<keyword evidence="2 6" id="KW-0689">Ribosomal protein</keyword>
<proteinExistence type="inferred from homology"/>
<dbReference type="PROSITE" id="PS50088">
    <property type="entry name" value="ANK_REPEAT"/>
    <property type="match status" value="1"/>
</dbReference>
<dbReference type="Gene3D" id="3.30.1140.32">
    <property type="entry name" value="Ribosomal protein S3, C-terminal domain"/>
    <property type="match status" value="1"/>
</dbReference>
<dbReference type="Pfam" id="PF00189">
    <property type="entry name" value="Ribosomal_S3_C"/>
    <property type="match status" value="1"/>
</dbReference>
<dbReference type="InterPro" id="IPR057258">
    <property type="entry name" value="Ribosomal_uS3"/>
</dbReference>
<comment type="similarity">
    <text evidence="1">Belongs to the universal ribosomal protein uS3 family.</text>
</comment>
<name>A0A438I052_VITVI</name>
<keyword evidence="4" id="KW-0040">ANK repeat</keyword>
<sequence length="154" mass="17494">MRRIALHMATTNGCLDDVEFLISCGVDLSASNMEKYTLWVLQLRDFCTEIIIHATQTQNVLCKKGRKIRELTQWVGYGVLRFVMESGTKGCEVIMSGKLCVQCAKSIKFKDGYLIFSGQLVKDYIDSTVRHVSSDRASLVSRSRSLFDWDPKDK</sequence>
<dbReference type="InterPro" id="IPR009019">
    <property type="entry name" value="KH_sf_prok-type"/>
</dbReference>
<comment type="caution">
    <text evidence="6">The sequence shown here is derived from an EMBL/GenBank/DDBJ whole genome shotgun (WGS) entry which is preliminary data.</text>
</comment>